<dbReference type="EMBL" id="BK032771">
    <property type="protein sequence ID" value="DAF59504.1"/>
    <property type="molecule type" value="Genomic_DNA"/>
</dbReference>
<name>A0A8S5T8Q1_9CAUD</name>
<organism evidence="2">
    <name type="scientific">Podoviridae sp. ctU557</name>
    <dbReference type="NCBI Taxonomy" id="2827736"/>
    <lineage>
        <taxon>Viruses</taxon>
        <taxon>Duplodnaviria</taxon>
        <taxon>Heunggongvirae</taxon>
        <taxon>Uroviricota</taxon>
        <taxon>Caudoviricetes</taxon>
    </lineage>
</organism>
<evidence type="ECO:0000313" key="2">
    <source>
        <dbReference type="EMBL" id="DAF59504.1"/>
    </source>
</evidence>
<sequence length="1311" mass="143551">MDEDLFKQIYGGAIKNVRSLEEIEKEEEDYKNKVEEAKERQRVAEEKRKKEQEDKKSWGQKLLEGAGDLGSKMVAGVQQGAGRVADVAVQGGALLDEAANQLQGGSEKEKQQRRLKNLEGTEKLRDLIHSQKDIRGESISGTKGADEAASKIASGKGDIKDFARVGGEGLEVGLDATQFANPTSLLKGGVTATAGSSVARNAAGEIVKVTAKDAAKAAAKDAALFGGLESVKGTAKTYGETGDLGKALEEGAKQGLMSAVTQGAFNMGGYAIGRGVGRIKNGKGKADAGDIANVDGAAGKVDVENTAPTSGTQFSKISDDELARQIEQFQAGERTADRAADYKRYQELRDEAQFRVDQKDKAEFEANGLPNDVKGAKQALKDFDDGNIPESATRPMKPDIKHVSQIFANENMPVELKAAAQEVLDDQGKVNTMLDGLMNDRKYNQAHLDMDRAYNERLKEIQQMPEPRYVAERQKLDAQYKDDLAELEMIREKDLPEVEKWNEIKNRLDQRGKQVVDDTNMLIANNPDKFRAPDEVEVKAQRERLVNNLEQAKRFDNGSAELSRVANSSNPEAELRRSPEARDKVAHIVSESQIAKTKDAVAKLSDREIAASRATSPSQMLEKGGLRDVGFDPHSELIKGTAKANAMNKADVEKLKAIKEVLPKSKEELNQIVDYLEGKRSTLSLENEKAATLIREFLDEKKELLDEAGFRTFKEFYFPHIKEHNSELYKHFFGDVKASGDINFGNLKSRKTNSDTYSRDVMEVLTSYASGLNEKLTIEPALKKLDDVSVQLKLAKDEVKNAAQYADFLDNYIKQVKGQNKSNAEVMVNQMVNWAVQKFGGEPKNYYAQALGTQRMISAAATMGLSVSTAIRQSSQLVNSIAGIGTKWASVGLVDGIHMLSTKAGRAELRGSGIFDGGLVSSELRALAGNGTGGRISNAASAGANALLALTTSADTFFRAAAYAGAKAKAKSMGLVGEEAINYAIRKTTDTQFMTSKLDMPLAFNGQGVRSLTQLATFTGKQAGFMARTAKGMVERGADGKLRLNAKATGNIVAAAAVATLLTETLKPIMGMRETEWIPFYDQVAPYIGALTGKEVKGGDGIYRSPLVQLMFGDGKNKTGLMQALQGKGFDKFWEDNWSGIVPAGTQLKKSVDGYESTTTGASRNSKGKLRYLQDMDQNSVINATIFGQYTTEAGRQWIKDGFPTLSDKQADKVDSQETRELKQQYYDFYSAIDKVKGRKEALEEARDAATLGDQNRARRVAKEYNEKVRDALSDYYSKHDEIPPKLKKELEQQVFINASRIRKNRSRTEE</sequence>
<protein>
    <submittedName>
        <fullName evidence="2">Uncharacterized protein</fullName>
    </submittedName>
</protein>
<evidence type="ECO:0000256" key="1">
    <source>
        <dbReference type="SAM" id="MobiDB-lite"/>
    </source>
</evidence>
<proteinExistence type="predicted"/>
<feature type="compositionally biased region" description="Basic and acidic residues" evidence="1">
    <location>
        <begin position="25"/>
        <end position="57"/>
    </location>
</feature>
<accession>A0A8S5T8Q1</accession>
<feature type="compositionally biased region" description="Basic and acidic residues" evidence="1">
    <location>
        <begin position="573"/>
        <end position="582"/>
    </location>
</feature>
<reference evidence="2" key="1">
    <citation type="journal article" date="2021" name="Proc. Natl. Acad. Sci. U.S.A.">
        <title>A Catalog of Tens of Thousands of Viruses from Human Metagenomes Reveals Hidden Associations with Chronic Diseases.</title>
        <authorList>
            <person name="Tisza M.J."/>
            <person name="Buck C.B."/>
        </authorList>
    </citation>
    <scope>NUCLEOTIDE SEQUENCE</scope>
    <source>
        <strain evidence="2">CtU557</strain>
    </source>
</reference>
<feature type="region of interest" description="Disordered" evidence="1">
    <location>
        <begin position="557"/>
        <end position="582"/>
    </location>
</feature>
<feature type="region of interest" description="Disordered" evidence="1">
    <location>
        <begin position="25"/>
        <end position="60"/>
    </location>
</feature>